<proteinExistence type="predicted"/>
<dbReference type="EMBL" id="AOPZ01000119">
    <property type="protein sequence ID" value="EPH44076.1"/>
    <property type="molecule type" value="Genomic_DNA"/>
</dbReference>
<sequence>MSVLPGLVAHGAERPGPRGAERLGADERHPTLCRCRWGRPTERQRFRHGKDLPPRQVFPSARRDLPSTQGDLPPTRDPSRAPSLVRTGDTRSAFSPRANSPARPSGRGGPAKSQREDQQPWP</sequence>
<evidence type="ECO:0000313" key="2">
    <source>
        <dbReference type="EMBL" id="EPH44076.1"/>
    </source>
</evidence>
<accession>S3ZKR6</accession>
<feature type="region of interest" description="Disordered" evidence="1">
    <location>
        <begin position="1"/>
        <end position="122"/>
    </location>
</feature>
<protein>
    <submittedName>
        <fullName evidence="2">Uncharacterized protein</fullName>
    </submittedName>
</protein>
<evidence type="ECO:0000313" key="3">
    <source>
        <dbReference type="Proteomes" id="UP000014629"/>
    </source>
</evidence>
<reference evidence="2 3" key="1">
    <citation type="submission" date="2013-02" db="EMBL/GenBank/DDBJ databases">
        <title>Draft Genome Sequence of Streptomyces aurantiacus, Which Produces Setomimycin.</title>
        <authorList>
            <person name="Gruening B.A."/>
            <person name="Praeg A."/>
            <person name="Erxleben A."/>
            <person name="Guenther S."/>
            <person name="Mueller M."/>
        </authorList>
    </citation>
    <scope>NUCLEOTIDE SEQUENCE [LARGE SCALE GENOMIC DNA]</scope>
    <source>
        <strain evidence="2 3">JA 4570</strain>
    </source>
</reference>
<feature type="compositionally biased region" description="Basic and acidic residues" evidence="1">
    <location>
        <begin position="39"/>
        <end position="53"/>
    </location>
</feature>
<organism evidence="2 3">
    <name type="scientific">Streptomyces aurantiacus JA 4570</name>
    <dbReference type="NCBI Taxonomy" id="1286094"/>
    <lineage>
        <taxon>Bacteria</taxon>
        <taxon>Bacillati</taxon>
        <taxon>Actinomycetota</taxon>
        <taxon>Actinomycetes</taxon>
        <taxon>Kitasatosporales</taxon>
        <taxon>Streptomycetaceae</taxon>
        <taxon>Streptomyces</taxon>
        <taxon>Streptomyces aurantiacus group</taxon>
    </lineage>
</organism>
<name>S3ZKR6_9ACTN</name>
<comment type="caution">
    <text evidence="2">The sequence shown here is derived from an EMBL/GenBank/DDBJ whole genome shotgun (WGS) entry which is preliminary data.</text>
</comment>
<gene>
    <name evidence="2" type="ORF">STRAU_2882</name>
</gene>
<dbReference type="Proteomes" id="UP000014629">
    <property type="component" value="Unassembled WGS sequence"/>
</dbReference>
<feature type="compositionally biased region" description="Basic and acidic residues" evidence="1">
    <location>
        <begin position="11"/>
        <end position="30"/>
    </location>
</feature>
<keyword evidence="3" id="KW-1185">Reference proteome</keyword>
<feature type="compositionally biased region" description="Basic and acidic residues" evidence="1">
    <location>
        <begin position="113"/>
        <end position="122"/>
    </location>
</feature>
<evidence type="ECO:0000256" key="1">
    <source>
        <dbReference type="SAM" id="MobiDB-lite"/>
    </source>
</evidence>
<dbReference type="AlphaFoldDB" id="S3ZKR6"/>